<dbReference type="EMBL" id="FQYP01000003">
    <property type="protein sequence ID" value="SHI82604.1"/>
    <property type="molecule type" value="Genomic_DNA"/>
</dbReference>
<organism evidence="1 2">
    <name type="scientific">Aquimarina spongiae</name>
    <dbReference type="NCBI Taxonomy" id="570521"/>
    <lineage>
        <taxon>Bacteria</taxon>
        <taxon>Pseudomonadati</taxon>
        <taxon>Bacteroidota</taxon>
        <taxon>Flavobacteriia</taxon>
        <taxon>Flavobacteriales</taxon>
        <taxon>Flavobacteriaceae</taxon>
        <taxon>Aquimarina</taxon>
    </lineage>
</organism>
<gene>
    <name evidence="1" type="ORF">SAMN04488508_103318</name>
</gene>
<dbReference type="AlphaFoldDB" id="A0A1M6EAS5"/>
<evidence type="ECO:0000313" key="1">
    <source>
        <dbReference type="EMBL" id="SHI82604.1"/>
    </source>
</evidence>
<dbReference type="RefSeq" id="WP_073315659.1">
    <property type="nucleotide sequence ID" value="NZ_FQYP01000003.1"/>
</dbReference>
<dbReference type="Proteomes" id="UP000184432">
    <property type="component" value="Unassembled WGS sequence"/>
</dbReference>
<evidence type="ECO:0000313" key="2">
    <source>
        <dbReference type="Proteomes" id="UP000184432"/>
    </source>
</evidence>
<keyword evidence="2" id="KW-1185">Reference proteome</keyword>
<reference evidence="2" key="1">
    <citation type="submission" date="2016-11" db="EMBL/GenBank/DDBJ databases">
        <authorList>
            <person name="Varghese N."/>
            <person name="Submissions S."/>
        </authorList>
    </citation>
    <scope>NUCLEOTIDE SEQUENCE [LARGE SCALE GENOMIC DNA]</scope>
    <source>
        <strain evidence="2">DSM 22623</strain>
    </source>
</reference>
<name>A0A1M6EAS5_9FLAO</name>
<protein>
    <submittedName>
        <fullName evidence="1">Uncharacterized protein</fullName>
    </submittedName>
</protein>
<proteinExistence type="predicted"/>
<sequence>MKKRKSKKLELKIQKISKLGARSITGGNSHYCTLTTCPRYTENFTNCYVSKCILTGCGPGTTGPTGDPDPTNQ</sequence>
<accession>A0A1M6EAS5</accession>